<evidence type="ECO:0000313" key="2">
    <source>
        <dbReference type="EMBL" id="SUJ25630.1"/>
    </source>
</evidence>
<dbReference type="EMBL" id="UGYW01000002">
    <property type="protein sequence ID" value="SUJ25630.1"/>
    <property type="molecule type" value="Genomic_DNA"/>
</dbReference>
<evidence type="ECO:0008006" key="4">
    <source>
        <dbReference type="Google" id="ProtNLM"/>
    </source>
</evidence>
<feature type="signal peptide" evidence="1">
    <location>
        <begin position="1"/>
        <end position="20"/>
    </location>
</feature>
<name>A0A380CP78_SPHSI</name>
<proteinExistence type="predicted"/>
<sequence>MKPILYLSFICLLCSCNAVKQNASKPKELIRDCPEEKITNKMPGPAVKGEKEKSYYIYKGKRKEISDFDAAWISQNCEVKETVVY</sequence>
<keyword evidence="1" id="KW-0732">Signal</keyword>
<gene>
    <name evidence="2" type="ORF">NCTC11388_03751</name>
</gene>
<dbReference type="RefSeq" id="WP_115171157.1">
    <property type="nucleotide sequence ID" value="NZ_UGYW01000002.1"/>
</dbReference>
<evidence type="ECO:0000313" key="3">
    <source>
        <dbReference type="Proteomes" id="UP000254893"/>
    </source>
</evidence>
<feature type="chain" id="PRO_5016954058" description="Lipoprotein" evidence="1">
    <location>
        <begin position="21"/>
        <end position="85"/>
    </location>
</feature>
<dbReference type="AlphaFoldDB" id="A0A380CP78"/>
<reference evidence="2 3" key="1">
    <citation type="submission" date="2018-06" db="EMBL/GenBank/DDBJ databases">
        <authorList>
            <consortium name="Pathogen Informatics"/>
            <person name="Doyle S."/>
        </authorList>
    </citation>
    <scope>NUCLEOTIDE SEQUENCE [LARGE SCALE GENOMIC DNA]</scope>
    <source>
        <strain evidence="2 3">NCTC11388</strain>
    </source>
</reference>
<dbReference type="PROSITE" id="PS51257">
    <property type="entry name" value="PROKAR_LIPOPROTEIN"/>
    <property type="match status" value="1"/>
</dbReference>
<evidence type="ECO:0000256" key="1">
    <source>
        <dbReference type="SAM" id="SignalP"/>
    </source>
</evidence>
<accession>A0A380CP78</accession>
<protein>
    <recommendedName>
        <fullName evidence="4">Lipoprotein</fullName>
    </recommendedName>
</protein>
<dbReference type="Proteomes" id="UP000254893">
    <property type="component" value="Unassembled WGS sequence"/>
</dbReference>
<organism evidence="2 3">
    <name type="scientific">Sphingobacterium spiritivorum</name>
    <name type="common">Flavobacterium spiritivorum</name>
    <dbReference type="NCBI Taxonomy" id="258"/>
    <lineage>
        <taxon>Bacteria</taxon>
        <taxon>Pseudomonadati</taxon>
        <taxon>Bacteroidota</taxon>
        <taxon>Sphingobacteriia</taxon>
        <taxon>Sphingobacteriales</taxon>
        <taxon>Sphingobacteriaceae</taxon>
        <taxon>Sphingobacterium</taxon>
    </lineage>
</organism>